<gene>
    <name evidence="1" type="ORF">EVB93_026</name>
</gene>
<keyword evidence="2" id="KW-1185">Reference proteome</keyword>
<reference evidence="1 2" key="1">
    <citation type="submission" date="2020-01" db="EMBL/GenBank/DDBJ databases">
        <title>Patterns of diversity and host range of bacteriophage communities associated with bean-nodulatin bacteria.</title>
        <authorList>
            <person name="Vann Cauwenberghe J."/>
            <person name="Santamaria R.I."/>
            <person name="Bustos P."/>
            <person name="Juarez S."/>
            <person name="Gonzalez V."/>
        </authorList>
    </citation>
    <scope>NUCLEOTIDE SEQUENCE [LARGE SCALE GENOMIC DNA]</scope>
</reference>
<evidence type="ECO:0000313" key="1">
    <source>
        <dbReference type="EMBL" id="QIG71133.1"/>
    </source>
</evidence>
<dbReference type="Proteomes" id="UP000629603">
    <property type="component" value="Segment"/>
</dbReference>
<evidence type="ECO:0000313" key="2">
    <source>
        <dbReference type="Proteomes" id="UP000629603"/>
    </source>
</evidence>
<accession>A0A7S5UV99</accession>
<name>A0A7S5UV99_9CAUD</name>
<dbReference type="EMBL" id="MN988521">
    <property type="protein sequence ID" value="QIG71133.1"/>
    <property type="molecule type" value="Genomic_DNA"/>
</dbReference>
<organism evidence="1 2">
    <name type="scientific">Rhizobium phage RHph_TM30</name>
    <dbReference type="NCBI Taxonomy" id="2509764"/>
    <lineage>
        <taxon>Viruses</taxon>
        <taxon>Duplodnaviria</taxon>
        <taxon>Heunggongvirae</taxon>
        <taxon>Uroviricota</taxon>
        <taxon>Caudoviricetes</taxon>
        <taxon>Kleczkowskaviridae</taxon>
        <taxon>Cuauhnahuacvirus</taxon>
        <taxon>Cuauhnahuacvirus TM30</taxon>
    </lineage>
</organism>
<sequence>MLSKRFYDTGLGFYVDLEHIQAVSNAQDTHRYGEVCFSIKYMMGAGNHTLYNFSTYYGDTEFEKEVLAATRALSDSPEWRKLTQDPDKRRMLSRVTIPILQKYIDRMWEAKSEFLSSQ</sequence>
<proteinExistence type="predicted"/>
<protein>
    <submittedName>
        <fullName evidence="1">Uncharacterized protein</fullName>
    </submittedName>
</protein>